<keyword evidence="3 8" id="KW-0874">Quinone</keyword>
<keyword evidence="2 8" id="KW-0812">Transmembrane</keyword>
<feature type="transmembrane region" description="Helical" evidence="8">
    <location>
        <begin position="192"/>
        <end position="210"/>
    </location>
</feature>
<dbReference type="GO" id="GO:0016655">
    <property type="term" value="F:oxidoreductase activity, acting on NAD(P)H, quinone or similar compound as acceptor"/>
    <property type="evidence" value="ECO:0007669"/>
    <property type="project" value="UniProtKB-UniRule"/>
</dbReference>
<comment type="function">
    <text evidence="8">NDH-1 shuttles electrons from NADH, via FMN and iron-sulfur (Fe-S) centers, to quinones in the respiratory chain. The immediate electron acceptor for the enzyme in this species is believed to be ubiquinone. Couples the redox reaction to proton translocation (for every two electrons transferred, four hydrogen ions are translocated across the cytoplasmic membrane), and thus conserves the redox energy in a proton gradient. This subunit may bind ubiquinone.</text>
</comment>
<dbReference type="InterPro" id="IPR001694">
    <property type="entry name" value="NADH_UbQ_OxRdtase_su1/FPO"/>
</dbReference>
<comment type="subcellular location">
    <subcellularLocation>
        <location evidence="8 9">Cell membrane</location>
        <topology evidence="8 9">Multi-pass membrane protein</topology>
    </subcellularLocation>
    <subcellularLocation>
        <location evidence="1">Membrane</location>
        <topology evidence="1">Multi-pass membrane protein</topology>
    </subcellularLocation>
</comment>
<comment type="subunit">
    <text evidence="8">NDH-1 is composed of 13 different subunits. Subunits NuoA, H, J, K, L, M, N constitute the membrane sector of the complex.</text>
</comment>
<evidence type="ECO:0000256" key="9">
    <source>
        <dbReference type="RuleBase" id="RU000471"/>
    </source>
</evidence>
<evidence type="ECO:0000256" key="8">
    <source>
        <dbReference type="HAMAP-Rule" id="MF_01350"/>
    </source>
</evidence>
<organism evidence="10 11">
    <name type="scientific">Candidatus Tachikawaea gelatinosa</name>
    <dbReference type="NCBI Taxonomy" id="1410383"/>
    <lineage>
        <taxon>Bacteria</taxon>
        <taxon>Pseudomonadati</taxon>
        <taxon>Pseudomonadota</taxon>
        <taxon>Gammaproteobacteria</taxon>
        <taxon>Enterobacterales</taxon>
        <taxon>Enterobacteriaceae</taxon>
        <taxon>Candidatus Tachikawaea</taxon>
    </lineage>
</organism>
<keyword evidence="6 8" id="KW-0830">Ubiquinone</keyword>
<sequence>MSKIGYFCAYIYPFLSEIIKIVSVFLVLLISSAFMSVFERRMLGLFQNRYGPDQVGWQGSLQLFADMIKMLFKEDWIPSFSNKIIFLIAPIFSFLLPFLIFVIVPVAPNYYIINLDNGLLFFLMIAGLSVYPIMLAGWASNNKYSLLGAIRASAQVLSYEVFLGLSLMGIVAQTGSFNINDIVEHQKFIWNIIPQFFGFIVFIIASLGICHRHPLDQPESEQELADGYHIEYSGMKFGLFFIGEYTAMIAISSIIATLFFGGWQGPFFPPFLWFFLKTIFFIVIFILIRASLPRPRYDQVMLFGWQICLPLTLLNLIFTAAVVLYKI</sequence>
<dbReference type="EC" id="7.1.1.-" evidence="8"/>
<comment type="catalytic activity">
    <reaction evidence="8">
        <text>a quinone + NADH + 5 H(+)(in) = a quinol + NAD(+) + 4 H(+)(out)</text>
        <dbReference type="Rhea" id="RHEA:57888"/>
        <dbReference type="ChEBI" id="CHEBI:15378"/>
        <dbReference type="ChEBI" id="CHEBI:24646"/>
        <dbReference type="ChEBI" id="CHEBI:57540"/>
        <dbReference type="ChEBI" id="CHEBI:57945"/>
        <dbReference type="ChEBI" id="CHEBI:132124"/>
    </reaction>
</comment>
<dbReference type="EMBL" id="AP014521">
    <property type="protein sequence ID" value="BAP58319.1"/>
    <property type="molecule type" value="Genomic_DNA"/>
</dbReference>
<feature type="transmembrane region" description="Helical" evidence="8">
    <location>
        <begin position="84"/>
        <end position="107"/>
    </location>
</feature>
<dbReference type="PANTHER" id="PTHR11432">
    <property type="entry name" value="NADH DEHYDROGENASE SUBUNIT 1"/>
    <property type="match status" value="1"/>
</dbReference>
<reference evidence="11" key="1">
    <citation type="submission" date="2013-11" db="EMBL/GenBank/DDBJ databases">
        <title>Symbiont-containing voluminous jelly as an extraordinary maternal gift for overwintering insect nymphs.</title>
        <authorList>
            <person name="Kaiwa N."/>
            <person name="Hosokawa T."/>
            <person name="Nikoh N."/>
            <person name="Meng X.Y."/>
            <person name="Tanahashi M."/>
            <person name="Moriyama M."/>
            <person name="Maeda T."/>
            <person name="Yamaguchi K."/>
            <person name="Shigenobu S."/>
            <person name="Ito M."/>
            <person name="Fukatsu T."/>
        </authorList>
    </citation>
    <scope>NUCLEOTIDE SEQUENCE [LARGE SCALE GENOMIC DNA]</scope>
    <source>
        <strain evidence="11">UwTKB</strain>
    </source>
</reference>
<dbReference type="PANTHER" id="PTHR11432:SF3">
    <property type="entry name" value="NADH-UBIQUINONE OXIDOREDUCTASE CHAIN 1"/>
    <property type="match status" value="1"/>
</dbReference>
<evidence type="ECO:0000256" key="6">
    <source>
        <dbReference type="ARBA" id="ARBA00023075"/>
    </source>
</evidence>
<comment type="similarity">
    <text evidence="8 9">Belongs to the complex I subunit 1 family.</text>
</comment>
<evidence type="ECO:0000313" key="10">
    <source>
        <dbReference type="EMBL" id="BAP58319.1"/>
    </source>
</evidence>
<keyword evidence="5 8" id="KW-1133">Transmembrane helix</keyword>
<feature type="transmembrane region" description="Helical" evidence="8">
    <location>
        <begin position="267"/>
        <end position="288"/>
    </location>
</feature>
<gene>
    <name evidence="8 10" type="primary">nuoH</name>
    <name evidence="10" type="ORF">TGUWTKB_0600</name>
</gene>
<evidence type="ECO:0000256" key="1">
    <source>
        <dbReference type="ARBA" id="ARBA00004141"/>
    </source>
</evidence>
<dbReference type="NCBIfam" id="NF004741">
    <property type="entry name" value="PRK06076.1-2"/>
    <property type="match status" value="1"/>
</dbReference>
<dbReference type="OrthoDB" id="9803734at2"/>
<feature type="transmembrane region" description="Helical" evidence="8">
    <location>
        <begin position="119"/>
        <end position="140"/>
    </location>
</feature>
<dbReference type="HOGENOM" id="CLU_015134_0_1_6"/>
<evidence type="ECO:0000313" key="11">
    <source>
        <dbReference type="Proteomes" id="UP000031627"/>
    </source>
</evidence>
<dbReference type="InterPro" id="IPR018086">
    <property type="entry name" value="NADH_UbQ_OxRdtase_su1_CS"/>
</dbReference>
<evidence type="ECO:0000256" key="7">
    <source>
        <dbReference type="ARBA" id="ARBA00023136"/>
    </source>
</evidence>
<evidence type="ECO:0000256" key="3">
    <source>
        <dbReference type="ARBA" id="ARBA00022719"/>
    </source>
</evidence>
<reference evidence="10 11" key="2">
    <citation type="journal article" date="2014" name="Curr. Biol.">
        <title>Symbiont-Supplemented Maternal Investment Underpinning Host's Ecological Adaptation.</title>
        <authorList>
            <person name="Kaiwa N."/>
            <person name="Hosokawa T."/>
            <person name="Nikoh N."/>
            <person name="Tanahashi M."/>
            <person name="Moriyama M."/>
            <person name="Meng X.Y."/>
            <person name="Maeda T."/>
            <person name="Yamaguchi K."/>
            <person name="Shigenobu S."/>
            <person name="Ito M."/>
            <person name="Fukatsu T."/>
        </authorList>
    </citation>
    <scope>NUCLEOTIDE SEQUENCE [LARGE SCALE GENOMIC DNA]</scope>
    <source>
        <strain evidence="10 11">UwTKB</strain>
    </source>
</reference>
<proteinExistence type="inferred from homology"/>
<feature type="transmembrane region" description="Helical" evidence="8">
    <location>
        <begin position="300"/>
        <end position="325"/>
    </location>
</feature>
<dbReference type="GO" id="GO:0009060">
    <property type="term" value="P:aerobic respiration"/>
    <property type="evidence" value="ECO:0007669"/>
    <property type="project" value="TreeGrafter"/>
</dbReference>
<dbReference type="HAMAP" id="MF_01350">
    <property type="entry name" value="NDH1_NuoH"/>
    <property type="match status" value="1"/>
</dbReference>
<dbReference type="PROSITE" id="PS00667">
    <property type="entry name" value="COMPLEX1_ND1_1"/>
    <property type="match status" value="1"/>
</dbReference>
<dbReference type="Proteomes" id="UP000031627">
    <property type="component" value="Chromosome"/>
</dbReference>
<dbReference type="GO" id="GO:0048038">
    <property type="term" value="F:quinone binding"/>
    <property type="evidence" value="ECO:0007669"/>
    <property type="project" value="UniProtKB-KW"/>
</dbReference>
<dbReference type="STRING" id="1410383.TGUWTKB_0600"/>
<dbReference type="KEGG" id="sbw:TGUWTKB_0600"/>
<dbReference type="AlphaFoldDB" id="A0A090AL52"/>
<protein>
    <recommendedName>
        <fullName evidence="8">NADH-quinone oxidoreductase subunit H</fullName>
        <ecNumber evidence="8">7.1.1.-</ecNumber>
    </recommendedName>
    <alternativeName>
        <fullName evidence="8">NADH dehydrogenase I subunit H</fullName>
    </alternativeName>
    <alternativeName>
        <fullName evidence="8">NDH-1 subunit H</fullName>
    </alternativeName>
</protein>
<keyword evidence="7 8" id="KW-0472">Membrane</keyword>
<feature type="transmembrane region" description="Helical" evidence="8">
    <location>
        <begin position="12"/>
        <end position="35"/>
    </location>
</feature>
<dbReference type="NCBIfam" id="NF004740">
    <property type="entry name" value="PRK06076.1-1"/>
    <property type="match status" value="1"/>
</dbReference>
<keyword evidence="8 9" id="KW-0520">NAD</keyword>
<dbReference type="Pfam" id="PF00146">
    <property type="entry name" value="NADHdh"/>
    <property type="match status" value="1"/>
</dbReference>
<name>A0A090AL52_9ENTR</name>
<evidence type="ECO:0000256" key="2">
    <source>
        <dbReference type="ARBA" id="ARBA00022692"/>
    </source>
</evidence>
<dbReference type="GO" id="GO:0003954">
    <property type="term" value="F:NADH dehydrogenase activity"/>
    <property type="evidence" value="ECO:0007669"/>
    <property type="project" value="TreeGrafter"/>
</dbReference>
<keyword evidence="4 8" id="KW-1278">Translocase</keyword>
<feature type="transmembrane region" description="Helical" evidence="8">
    <location>
        <begin position="152"/>
        <end position="172"/>
    </location>
</feature>
<evidence type="ECO:0000256" key="4">
    <source>
        <dbReference type="ARBA" id="ARBA00022967"/>
    </source>
</evidence>
<feature type="transmembrane region" description="Helical" evidence="8">
    <location>
        <begin position="237"/>
        <end position="261"/>
    </location>
</feature>
<accession>A0A090AL52</accession>
<keyword evidence="11" id="KW-1185">Reference proteome</keyword>
<dbReference type="GO" id="GO:0005886">
    <property type="term" value="C:plasma membrane"/>
    <property type="evidence" value="ECO:0007669"/>
    <property type="project" value="UniProtKB-SubCell"/>
</dbReference>
<keyword evidence="8" id="KW-1003">Cell membrane</keyword>
<evidence type="ECO:0000256" key="5">
    <source>
        <dbReference type="ARBA" id="ARBA00022989"/>
    </source>
</evidence>